<accession>A0A2G5UD90</accession>
<proteinExistence type="predicted"/>
<protein>
    <submittedName>
        <fullName evidence="1">Uncharacterized protein</fullName>
    </submittedName>
</protein>
<evidence type="ECO:0000313" key="2">
    <source>
        <dbReference type="Proteomes" id="UP000230233"/>
    </source>
</evidence>
<dbReference type="OrthoDB" id="5869162at2759"/>
<reference evidence="2" key="1">
    <citation type="submission" date="2017-10" db="EMBL/GenBank/DDBJ databases">
        <title>Rapid genome shrinkage in a self-fertile nematode reveals novel sperm competition proteins.</title>
        <authorList>
            <person name="Yin D."/>
            <person name="Schwarz E.M."/>
            <person name="Thomas C.G."/>
            <person name="Felde R.L."/>
            <person name="Korf I.F."/>
            <person name="Cutter A.D."/>
            <person name="Schartner C.M."/>
            <person name="Ralston E.J."/>
            <person name="Meyer B.J."/>
            <person name="Haag E.S."/>
        </authorList>
    </citation>
    <scope>NUCLEOTIDE SEQUENCE [LARGE SCALE GENOMIC DNA]</scope>
    <source>
        <strain evidence="2">JU1422</strain>
    </source>
</reference>
<organism evidence="1 2">
    <name type="scientific">Caenorhabditis nigoni</name>
    <dbReference type="NCBI Taxonomy" id="1611254"/>
    <lineage>
        <taxon>Eukaryota</taxon>
        <taxon>Metazoa</taxon>
        <taxon>Ecdysozoa</taxon>
        <taxon>Nematoda</taxon>
        <taxon>Chromadorea</taxon>
        <taxon>Rhabditida</taxon>
        <taxon>Rhabditina</taxon>
        <taxon>Rhabditomorpha</taxon>
        <taxon>Rhabditoidea</taxon>
        <taxon>Rhabditidae</taxon>
        <taxon>Peloderinae</taxon>
        <taxon>Caenorhabditis</taxon>
    </lineage>
</organism>
<evidence type="ECO:0000313" key="1">
    <source>
        <dbReference type="EMBL" id="PIC37216.1"/>
    </source>
</evidence>
<keyword evidence="2" id="KW-1185">Reference proteome</keyword>
<dbReference type="EMBL" id="PDUG01000004">
    <property type="protein sequence ID" value="PIC37216.1"/>
    <property type="molecule type" value="Genomic_DNA"/>
</dbReference>
<sequence length="168" mass="19450">MMLVIHWIITRQVTDCHLSKRKCVSIEMITPILKDVVGKKFPRLYTMKFHMYIDHMALSIRFHGSPLISSASSFERLNQTLGRSSNAYTTRTLMNISNRFMGMKRASEHCSSSLYHKEISTPKTMSAFLDDNDDDIVSVEKRDSEIITEEEKAALEHFYINGKPPKFR</sequence>
<name>A0A2G5UD90_9PELO</name>
<comment type="caution">
    <text evidence="1">The sequence shown here is derived from an EMBL/GenBank/DDBJ whole genome shotgun (WGS) entry which is preliminary data.</text>
</comment>
<dbReference type="Proteomes" id="UP000230233">
    <property type="component" value="Chromosome IV"/>
</dbReference>
<gene>
    <name evidence="1" type="primary">Cnig_chr_IV.g15919</name>
    <name evidence="1" type="ORF">B9Z55_015919</name>
</gene>
<dbReference type="AlphaFoldDB" id="A0A2G5UD90"/>